<dbReference type="PIRSF" id="PIRSF000390">
    <property type="entry name" value="PLP_StrS"/>
    <property type="match status" value="1"/>
</dbReference>
<dbReference type="InterPro" id="IPR000653">
    <property type="entry name" value="DegT/StrS_aminotransferase"/>
</dbReference>
<gene>
    <name evidence="5" type="ORF">SAMN05660652_01974</name>
</gene>
<dbReference type="GO" id="GO:0008483">
    <property type="term" value="F:transaminase activity"/>
    <property type="evidence" value="ECO:0007669"/>
    <property type="project" value="TreeGrafter"/>
</dbReference>
<evidence type="ECO:0000256" key="1">
    <source>
        <dbReference type="ARBA" id="ARBA00037999"/>
    </source>
</evidence>
<dbReference type="STRING" id="83767.SAMN05660652_01974"/>
<organism evidence="5 6">
    <name type="scientific">Propionivibrio dicarboxylicus</name>
    <dbReference type="NCBI Taxonomy" id="83767"/>
    <lineage>
        <taxon>Bacteria</taxon>
        <taxon>Pseudomonadati</taxon>
        <taxon>Pseudomonadota</taxon>
        <taxon>Betaproteobacteria</taxon>
        <taxon>Rhodocyclales</taxon>
        <taxon>Rhodocyclaceae</taxon>
        <taxon>Propionivibrio</taxon>
    </lineage>
</organism>
<sequence>MSTPRNDNRLALLGGTKTIDQPFKRYNPIGAEEVDAAKKVVESGVLSQYIGGWDPDFYGGPKVKEFERKCETYFGVKHAITVNSWTSGLIAAVGALDIEPGDEIIVPPFTMCASATAILHWNAIPVFADIEPDTFCLDPHSVEANITPQTKAIMAVDIFGQSADTEALMEIARRHNLKVITDTAQAPGARYKDRHAGTLSHIGGYSLNYHKHIHTGEGGILVTDDDELADRLRLIRNHAEAVVGPMGKTNLANMIGYNFRLGEIECAIGITQLDKLERLALGRQRIAERLNRGLSGLKGLKTPVVREDCTHVYYVYPMILDTDDLGVSRARIVEALEAEGLTGLAAGYVNVHLLPMYQNKIAYGSRGFPWSSDVCKREVDYSKGICPVAEKLHDETFLGFAMCLHDLEDADVDLIVAAFDKVWRNLEALK</sequence>
<dbReference type="AlphaFoldDB" id="A0A1G8DXS4"/>
<dbReference type="InterPro" id="IPR015422">
    <property type="entry name" value="PyrdxlP-dep_Trfase_small"/>
</dbReference>
<evidence type="ECO:0000256" key="2">
    <source>
        <dbReference type="PIRSR" id="PIRSR000390-1"/>
    </source>
</evidence>
<dbReference type="OrthoDB" id="9804264at2"/>
<dbReference type="PANTHER" id="PTHR30244">
    <property type="entry name" value="TRANSAMINASE"/>
    <property type="match status" value="1"/>
</dbReference>
<comment type="similarity">
    <text evidence="1 4">Belongs to the DegT/DnrJ/EryC1 family.</text>
</comment>
<feature type="modified residue" description="N6-(pyridoxal phosphate)lysine" evidence="3">
    <location>
        <position position="211"/>
    </location>
</feature>
<dbReference type="Proteomes" id="UP000198607">
    <property type="component" value="Unassembled WGS sequence"/>
</dbReference>
<dbReference type="PANTHER" id="PTHR30244:SF34">
    <property type="entry name" value="DTDP-4-AMINO-4,6-DIDEOXYGALACTOSE TRANSAMINASE"/>
    <property type="match status" value="1"/>
</dbReference>
<dbReference type="Gene3D" id="3.40.640.10">
    <property type="entry name" value="Type I PLP-dependent aspartate aminotransferase-like (Major domain)"/>
    <property type="match status" value="1"/>
</dbReference>
<dbReference type="Gene3D" id="3.90.1150.10">
    <property type="entry name" value="Aspartate Aminotransferase, domain 1"/>
    <property type="match status" value="1"/>
</dbReference>
<protein>
    <submittedName>
        <fullName evidence="5">dTDP-4-amino-4,6-dideoxygalactose transaminase</fullName>
    </submittedName>
</protein>
<reference evidence="5 6" key="1">
    <citation type="submission" date="2016-10" db="EMBL/GenBank/DDBJ databases">
        <authorList>
            <person name="de Groot N.N."/>
        </authorList>
    </citation>
    <scope>NUCLEOTIDE SEQUENCE [LARGE SCALE GENOMIC DNA]</scope>
    <source>
        <strain evidence="5 6">DSM 5885</strain>
    </source>
</reference>
<dbReference type="GO" id="GO:0030170">
    <property type="term" value="F:pyridoxal phosphate binding"/>
    <property type="evidence" value="ECO:0007669"/>
    <property type="project" value="TreeGrafter"/>
</dbReference>
<accession>A0A1G8DXS4</accession>
<feature type="active site" description="Proton acceptor" evidence="2">
    <location>
        <position position="211"/>
    </location>
</feature>
<evidence type="ECO:0000313" key="5">
    <source>
        <dbReference type="EMBL" id="SDH62375.1"/>
    </source>
</evidence>
<evidence type="ECO:0000313" key="6">
    <source>
        <dbReference type="Proteomes" id="UP000198607"/>
    </source>
</evidence>
<evidence type="ECO:0000256" key="3">
    <source>
        <dbReference type="PIRSR" id="PIRSR000390-2"/>
    </source>
</evidence>
<keyword evidence="3 4" id="KW-0663">Pyridoxal phosphate</keyword>
<dbReference type="CDD" id="cd00616">
    <property type="entry name" value="AHBA_syn"/>
    <property type="match status" value="1"/>
</dbReference>
<dbReference type="SUPFAM" id="SSF53383">
    <property type="entry name" value="PLP-dependent transferases"/>
    <property type="match status" value="1"/>
</dbReference>
<proteinExistence type="inferred from homology"/>
<evidence type="ECO:0000256" key="4">
    <source>
        <dbReference type="RuleBase" id="RU004508"/>
    </source>
</evidence>
<dbReference type="InterPro" id="IPR015421">
    <property type="entry name" value="PyrdxlP-dep_Trfase_major"/>
</dbReference>
<dbReference type="Pfam" id="PF01041">
    <property type="entry name" value="DegT_DnrJ_EryC1"/>
    <property type="match status" value="1"/>
</dbReference>
<dbReference type="EMBL" id="FNCY01000007">
    <property type="protein sequence ID" value="SDH62375.1"/>
    <property type="molecule type" value="Genomic_DNA"/>
</dbReference>
<dbReference type="InterPro" id="IPR015424">
    <property type="entry name" value="PyrdxlP-dep_Trfase"/>
</dbReference>
<keyword evidence="6" id="KW-1185">Reference proteome</keyword>
<dbReference type="RefSeq" id="WP_091937116.1">
    <property type="nucleotide sequence ID" value="NZ_FNCY01000007.1"/>
</dbReference>
<name>A0A1G8DXS4_9RHOO</name>
<dbReference type="GO" id="GO:0000271">
    <property type="term" value="P:polysaccharide biosynthetic process"/>
    <property type="evidence" value="ECO:0007669"/>
    <property type="project" value="TreeGrafter"/>
</dbReference>